<dbReference type="Proteomes" id="UP001597171">
    <property type="component" value="Unassembled WGS sequence"/>
</dbReference>
<gene>
    <name evidence="2" type="ORF">ACFQ4O_01920</name>
</gene>
<protein>
    <submittedName>
        <fullName evidence="2">Nucleoside triphosphate pyrophosphohydrolase</fullName>
    </submittedName>
</protein>
<organism evidence="2 3">
    <name type="scientific">Methylopila musalis</name>
    <dbReference type="NCBI Taxonomy" id="1134781"/>
    <lineage>
        <taxon>Bacteria</taxon>
        <taxon>Pseudomonadati</taxon>
        <taxon>Pseudomonadota</taxon>
        <taxon>Alphaproteobacteria</taxon>
        <taxon>Hyphomicrobiales</taxon>
        <taxon>Methylopilaceae</taxon>
        <taxon>Methylopila</taxon>
    </lineage>
</organism>
<reference evidence="3" key="1">
    <citation type="journal article" date="2019" name="Int. J. Syst. Evol. Microbiol.">
        <title>The Global Catalogue of Microorganisms (GCM) 10K type strain sequencing project: providing services to taxonomists for standard genome sequencing and annotation.</title>
        <authorList>
            <consortium name="The Broad Institute Genomics Platform"/>
            <consortium name="The Broad Institute Genome Sequencing Center for Infectious Disease"/>
            <person name="Wu L."/>
            <person name="Ma J."/>
        </authorList>
    </citation>
    <scope>NUCLEOTIDE SEQUENCE [LARGE SCALE GENOMIC DNA]</scope>
    <source>
        <strain evidence="3">CCUG 61696</strain>
    </source>
</reference>
<dbReference type="RefSeq" id="WP_378773942.1">
    <property type="nucleotide sequence ID" value="NZ_JBHTMX010000005.1"/>
</dbReference>
<proteinExistence type="predicted"/>
<evidence type="ECO:0000256" key="1">
    <source>
        <dbReference type="SAM" id="MobiDB-lite"/>
    </source>
</evidence>
<evidence type="ECO:0000313" key="3">
    <source>
        <dbReference type="Proteomes" id="UP001597171"/>
    </source>
</evidence>
<accession>A0ABW3Z3A5</accession>
<dbReference type="InterPro" id="IPR038735">
    <property type="entry name" value="MSMEG_1276-like_NTP-PPase_dom"/>
</dbReference>
<evidence type="ECO:0000313" key="2">
    <source>
        <dbReference type="EMBL" id="MFD1330749.1"/>
    </source>
</evidence>
<feature type="region of interest" description="Disordered" evidence="1">
    <location>
        <begin position="171"/>
        <end position="191"/>
    </location>
</feature>
<name>A0ABW3Z3A5_9HYPH</name>
<comment type="caution">
    <text evidence="2">The sequence shown here is derived from an EMBL/GenBank/DDBJ whole genome shotgun (WGS) entry which is preliminary data.</text>
</comment>
<dbReference type="CDD" id="cd11532">
    <property type="entry name" value="NTP-PPase_COG4997"/>
    <property type="match status" value="1"/>
</dbReference>
<sequence length="813" mass="90266">MTAVFFSEDSGPIDWSEAELARSDYGVKGASCLALPRAWTLPFALVPTDVVAATSREKPLSSIIDANDLRRIEAMAGSAQELIVRSSVVGESIWDRGTYESVRIAVGSPEFAQDLDKAVDRVTASALGKPTGLMIQRFIKSASQGEFGNLQRISKTRDQWEISSTDRSGFMTHSRLNSQRDPAASPNSPIAARSGVSRERLFGSIAAWLNNELLRGKSRRLNCEWITDNRHFYLVQIDEEDDDRWGINPFQLRVPYCPRPSEANGQYLKIADSAAIIGWDKLIVLNELWEENSPHKPILFYFRVSDTPQASDAEGVKRLTSDFRELVGTSGIVVRTSVGAGKDKLPNLPRTECLTPEQAAIWCIDTAGTLAADHDIGELAFIAHRFVASRASAWAKADPTNPVLEIHSLWGLPDALQYCPYDIWEIHAPTLVVTDYTEYKSDILISREDGGWEHRRVKNELARNNSINSTEARDIAARSLAIANRLGRACHIMWFVGCTDQDDVAFNMPWYWTEAHDAERNIDRSSYNKIRVSDAESLKRFVEWEGSRNRQALELKPTNLDLMRDIGFINTVGSAAKAADVPVILAGSTLAHAYYQLRKIGCAVVTPTEKERSRIRRTANLGKLVRDKIPAKIAERREFEVTKQVPIGLLKGFLVSKLLEEALEVRSAAGSAQKREELADVYEVFRAMAKSEGFTVAEIETAAESKREKAGGFEQGLVLLQTGIAGSDRSAATDLDPAIGQVLANQVADDTVELPFSFFGFMEFDQPRSILFEPLGVRLDVSLRPDRIEIRIVRASEQLGLALDEPISTDPPD</sequence>
<feature type="compositionally biased region" description="Polar residues" evidence="1">
    <location>
        <begin position="174"/>
        <end position="188"/>
    </location>
</feature>
<dbReference type="EMBL" id="JBHTMX010000005">
    <property type="protein sequence ID" value="MFD1330749.1"/>
    <property type="molecule type" value="Genomic_DNA"/>
</dbReference>
<keyword evidence="3" id="KW-1185">Reference proteome</keyword>